<name>A0A4D4MFU1_STRAX</name>
<evidence type="ECO:0000313" key="1">
    <source>
        <dbReference type="EMBL" id="GDY68747.1"/>
    </source>
</evidence>
<reference evidence="2 3" key="1">
    <citation type="submission" date="2019-04" db="EMBL/GenBank/DDBJ databases">
        <title>Draft genome sequences of Streptomyces avermitilis ATCC 31267.</title>
        <authorList>
            <person name="Komaki H."/>
            <person name="Tamura T."/>
            <person name="Hosoyama A."/>
        </authorList>
    </citation>
    <scope>NUCLEOTIDE SEQUENCE [LARGE SCALE GENOMIC DNA]</scope>
    <source>
        <strain evidence="2 3">ATCC 31267</strain>
    </source>
</reference>
<dbReference type="Proteomes" id="UP000299211">
    <property type="component" value="Unassembled WGS sequence"/>
</dbReference>
<sequence>MAGEEPFLNLSSPTVHHTLGSTAAPPVLAEIAAAGKVRQNHVFSLADHQAEWAEKGRTVSFRVELASGPAMPRATRMLVHIDLEVVRASEPIPKTRQVAGFLRRVGLGDFANIVRPPYLLRGIRRVDLPITQEGVPEFRTHSTVASLTSSGVLDVKEAPRCEGVKVHGLAGCVRWSVTEMSK</sequence>
<dbReference type="RefSeq" id="WP_141666390.1">
    <property type="nucleotide sequence ID" value="NZ_BAABTN010000050.1"/>
</dbReference>
<comment type="caution">
    <text evidence="2">The sequence shown here is derived from an EMBL/GenBank/DDBJ whole genome shotgun (WGS) entry which is preliminary data.</text>
</comment>
<gene>
    <name evidence="1" type="ORF">SAV14893_081400</name>
    <name evidence="2" type="ORF">SAV31267_003560</name>
</gene>
<evidence type="ECO:0000313" key="2">
    <source>
        <dbReference type="EMBL" id="GDY70871.1"/>
    </source>
</evidence>
<evidence type="ECO:0000313" key="4">
    <source>
        <dbReference type="Proteomes" id="UP000302139"/>
    </source>
</evidence>
<protein>
    <submittedName>
        <fullName evidence="2">Uncharacterized protein</fullName>
    </submittedName>
</protein>
<accession>A0A4D4MFU1</accession>
<dbReference type="AlphaFoldDB" id="A0A4D4MFU1"/>
<dbReference type="Proteomes" id="UP000302139">
    <property type="component" value="Unassembled WGS sequence"/>
</dbReference>
<evidence type="ECO:0000313" key="3">
    <source>
        <dbReference type="Proteomes" id="UP000299211"/>
    </source>
</evidence>
<dbReference type="EMBL" id="BJHY01000001">
    <property type="protein sequence ID" value="GDY70871.1"/>
    <property type="molecule type" value="Genomic_DNA"/>
</dbReference>
<proteinExistence type="predicted"/>
<reference evidence="1 4" key="2">
    <citation type="submission" date="2019-04" db="EMBL/GenBank/DDBJ databases">
        <title>Draft genome sequences of Streptomyces avermitilis NBRC 14893.</title>
        <authorList>
            <person name="Komaki H."/>
            <person name="Tamura T."/>
            <person name="Hosoyama A."/>
        </authorList>
    </citation>
    <scope>NUCLEOTIDE SEQUENCE [LARGE SCALE GENOMIC DNA]</scope>
    <source>
        <strain evidence="1 4">NBRC 14893</strain>
    </source>
</reference>
<organism evidence="2 3">
    <name type="scientific">Streptomyces avermitilis</name>
    <dbReference type="NCBI Taxonomy" id="33903"/>
    <lineage>
        <taxon>Bacteria</taxon>
        <taxon>Bacillati</taxon>
        <taxon>Actinomycetota</taxon>
        <taxon>Actinomycetes</taxon>
        <taxon>Kitasatosporales</taxon>
        <taxon>Streptomycetaceae</taxon>
        <taxon>Streptomyces</taxon>
    </lineage>
</organism>
<dbReference type="EMBL" id="BJHX01000001">
    <property type="protein sequence ID" value="GDY68747.1"/>
    <property type="molecule type" value="Genomic_DNA"/>
</dbReference>